<keyword evidence="6 7" id="KW-0804">Transcription</keyword>
<gene>
    <name evidence="7" type="primary">mraZ</name>
    <name evidence="9" type="ORF">COU06_00305</name>
</gene>
<organism evidence="9 10">
    <name type="scientific">Candidatus Harrisonbacteria bacterium CG10_big_fil_rev_8_21_14_0_10_38_8</name>
    <dbReference type="NCBI Taxonomy" id="1974582"/>
    <lineage>
        <taxon>Bacteria</taxon>
        <taxon>Candidatus Harrisoniibacteriota</taxon>
    </lineage>
</organism>
<dbReference type="Gene3D" id="3.40.1550.20">
    <property type="entry name" value="Transcriptional regulator MraZ domain"/>
    <property type="match status" value="1"/>
</dbReference>
<dbReference type="HAMAP" id="MF_01008">
    <property type="entry name" value="MraZ"/>
    <property type="match status" value="1"/>
</dbReference>
<dbReference type="GO" id="GO:0003700">
    <property type="term" value="F:DNA-binding transcription factor activity"/>
    <property type="evidence" value="ECO:0007669"/>
    <property type="project" value="UniProtKB-UniRule"/>
</dbReference>
<dbReference type="InterPro" id="IPR035644">
    <property type="entry name" value="MraZ_C"/>
</dbReference>
<dbReference type="GO" id="GO:0005737">
    <property type="term" value="C:cytoplasm"/>
    <property type="evidence" value="ECO:0007669"/>
    <property type="project" value="UniProtKB-UniRule"/>
</dbReference>
<evidence type="ECO:0000256" key="3">
    <source>
        <dbReference type="ARBA" id="ARBA00022737"/>
    </source>
</evidence>
<comment type="subcellular location">
    <subcellularLocation>
        <location evidence="7">Cytoplasm</location>
        <location evidence="7">Nucleoid</location>
    </subcellularLocation>
</comment>
<dbReference type="GO" id="GO:0000976">
    <property type="term" value="F:transcription cis-regulatory region binding"/>
    <property type="evidence" value="ECO:0007669"/>
    <property type="project" value="TreeGrafter"/>
</dbReference>
<keyword evidence="5 7" id="KW-0238">DNA-binding</keyword>
<dbReference type="GO" id="GO:2000143">
    <property type="term" value="P:negative regulation of DNA-templated transcription initiation"/>
    <property type="evidence" value="ECO:0007669"/>
    <property type="project" value="TreeGrafter"/>
</dbReference>
<evidence type="ECO:0000313" key="9">
    <source>
        <dbReference type="EMBL" id="PIT93400.1"/>
    </source>
</evidence>
<evidence type="ECO:0000256" key="5">
    <source>
        <dbReference type="ARBA" id="ARBA00023125"/>
    </source>
</evidence>
<comment type="caution">
    <text evidence="9">The sequence shown here is derived from an EMBL/GenBank/DDBJ whole genome shotgun (WGS) entry which is preliminary data.</text>
</comment>
<protein>
    <recommendedName>
        <fullName evidence="1 7">Transcriptional regulator MraZ</fullName>
    </recommendedName>
</protein>
<sequence>MFIGEYTHNLDQKGRLAVPVKFRLDLSNNAVITRGLDGCLFIFTSSEWEILAKKITALPLTQANSRAFARLMLSGAMDVSLDNQGRILIPDYLRQYAGLDKATVVAGVYNRLEVWDEARWSEYKSKTESQSEEIAEKLGELGI</sequence>
<evidence type="ECO:0000256" key="4">
    <source>
        <dbReference type="ARBA" id="ARBA00023015"/>
    </source>
</evidence>
<dbReference type="GO" id="GO:0051301">
    <property type="term" value="P:cell division"/>
    <property type="evidence" value="ECO:0007669"/>
    <property type="project" value="UniProtKB-KW"/>
</dbReference>
<keyword evidence="4 7" id="KW-0805">Transcription regulation</keyword>
<name>A0A2M6WKT9_9BACT</name>
<keyword evidence="9" id="KW-0132">Cell division</keyword>
<dbReference type="InterPro" id="IPR007159">
    <property type="entry name" value="SpoVT-AbrB_dom"/>
</dbReference>
<evidence type="ECO:0000256" key="6">
    <source>
        <dbReference type="ARBA" id="ARBA00023163"/>
    </source>
</evidence>
<feature type="domain" description="SpoVT-AbrB" evidence="8">
    <location>
        <begin position="76"/>
        <end position="119"/>
    </location>
</feature>
<dbReference type="InterPro" id="IPR035642">
    <property type="entry name" value="MraZ_N"/>
</dbReference>
<proteinExistence type="inferred from homology"/>
<keyword evidence="2 7" id="KW-0963">Cytoplasm</keyword>
<dbReference type="InterPro" id="IPR020603">
    <property type="entry name" value="MraZ_dom"/>
</dbReference>
<accession>A0A2M6WKT9</accession>
<comment type="similarity">
    <text evidence="7">Belongs to the MraZ family.</text>
</comment>
<dbReference type="GO" id="GO:0009295">
    <property type="term" value="C:nucleoid"/>
    <property type="evidence" value="ECO:0007669"/>
    <property type="project" value="UniProtKB-SubCell"/>
</dbReference>
<dbReference type="InterPro" id="IPR038619">
    <property type="entry name" value="MraZ_sf"/>
</dbReference>
<dbReference type="SUPFAM" id="SSF89447">
    <property type="entry name" value="AbrB/MazE/MraZ-like"/>
    <property type="match status" value="1"/>
</dbReference>
<evidence type="ECO:0000256" key="2">
    <source>
        <dbReference type="ARBA" id="ARBA00022490"/>
    </source>
</evidence>
<dbReference type="NCBIfam" id="TIGR00242">
    <property type="entry name" value="division/cell wall cluster transcriptional repressor MraZ"/>
    <property type="match status" value="1"/>
</dbReference>
<dbReference type="InterPro" id="IPR003444">
    <property type="entry name" value="MraZ"/>
</dbReference>
<dbReference type="AlphaFoldDB" id="A0A2M6WKT9"/>
<dbReference type="CDD" id="cd16321">
    <property type="entry name" value="MraZ_C"/>
    <property type="match status" value="1"/>
</dbReference>
<dbReference type="PROSITE" id="PS51740">
    <property type="entry name" value="SPOVT_ABRB"/>
    <property type="match status" value="2"/>
</dbReference>
<dbReference type="Proteomes" id="UP000229112">
    <property type="component" value="Unassembled WGS sequence"/>
</dbReference>
<feature type="domain" description="SpoVT-AbrB" evidence="8">
    <location>
        <begin position="5"/>
        <end position="47"/>
    </location>
</feature>
<evidence type="ECO:0000256" key="1">
    <source>
        <dbReference type="ARBA" id="ARBA00013860"/>
    </source>
</evidence>
<dbReference type="CDD" id="cd16320">
    <property type="entry name" value="MraZ_N"/>
    <property type="match status" value="1"/>
</dbReference>
<reference evidence="10" key="1">
    <citation type="submission" date="2017-09" db="EMBL/GenBank/DDBJ databases">
        <title>Depth-based differentiation of microbial function through sediment-hosted aquifers and enrichment of novel symbionts in the deep terrestrial subsurface.</title>
        <authorList>
            <person name="Probst A.J."/>
            <person name="Ladd B."/>
            <person name="Jarett J.K."/>
            <person name="Geller-Mcgrath D.E."/>
            <person name="Sieber C.M.K."/>
            <person name="Emerson J.B."/>
            <person name="Anantharaman K."/>
            <person name="Thomas B.C."/>
            <person name="Malmstrom R."/>
            <person name="Stieglmeier M."/>
            <person name="Klingl A."/>
            <person name="Woyke T."/>
            <person name="Ryan C.M."/>
            <person name="Banfield J.F."/>
        </authorList>
    </citation>
    <scope>NUCLEOTIDE SEQUENCE [LARGE SCALE GENOMIC DNA]</scope>
</reference>
<dbReference type="PANTHER" id="PTHR34701:SF1">
    <property type="entry name" value="TRANSCRIPTIONAL REGULATOR MRAZ"/>
    <property type="match status" value="1"/>
</dbReference>
<evidence type="ECO:0000313" key="10">
    <source>
        <dbReference type="Proteomes" id="UP000229112"/>
    </source>
</evidence>
<dbReference type="InterPro" id="IPR037914">
    <property type="entry name" value="SpoVT-AbrB_sf"/>
</dbReference>
<keyword evidence="9" id="KW-0131">Cell cycle</keyword>
<dbReference type="EMBL" id="PFAY01000002">
    <property type="protein sequence ID" value="PIT93400.1"/>
    <property type="molecule type" value="Genomic_DNA"/>
</dbReference>
<dbReference type="Pfam" id="PF02381">
    <property type="entry name" value="MraZ"/>
    <property type="match status" value="2"/>
</dbReference>
<evidence type="ECO:0000259" key="8">
    <source>
        <dbReference type="PROSITE" id="PS51740"/>
    </source>
</evidence>
<comment type="subunit">
    <text evidence="7">Forms oligomers.</text>
</comment>
<dbReference type="PANTHER" id="PTHR34701">
    <property type="entry name" value="TRANSCRIPTIONAL REGULATOR MRAZ"/>
    <property type="match status" value="1"/>
</dbReference>
<keyword evidence="3" id="KW-0677">Repeat</keyword>
<evidence type="ECO:0000256" key="7">
    <source>
        <dbReference type="HAMAP-Rule" id="MF_01008"/>
    </source>
</evidence>
<dbReference type="FunFam" id="3.40.1550.20:FF:000002">
    <property type="entry name" value="Transcriptional regulator MraZ"/>
    <property type="match status" value="1"/>
</dbReference>